<dbReference type="Proteomes" id="UP000000768">
    <property type="component" value="Chromosome 1"/>
</dbReference>
<dbReference type="EMBL" id="CM000760">
    <property type="protein sequence ID" value="KXG39121.1"/>
    <property type="molecule type" value="Genomic_DNA"/>
</dbReference>
<dbReference type="Gramene" id="KXG39121">
    <property type="protein sequence ID" value="KXG39121"/>
    <property type="gene ID" value="SORBI_3001G334800"/>
</dbReference>
<dbReference type="AlphaFoldDB" id="A0A1B6QMH6"/>
<reference evidence="1 2" key="1">
    <citation type="journal article" date="2009" name="Nature">
        <title>The Sorghum bicolor genome and the diversification of grasses.</title>
        <authorList>
            <person name="Paterson A.H."/>
            <person name="Bowers J.E."/>
            <person name="Bruggmann R."/>
            <person name="Dubchak I."/>
            <person name="Grimwood J."/>
            <person name="Gundlach H."/>
            <person name="Haberer G."/>
            <person name="Hellsten U."/>
            <person name="Mitros T."/>
            <person name="Poliakov A."/>
            <person name="Schmutz J."/>
            <person name="Spannagl M."/>
            <person name="Tang H."/>
            <person name="Wang X."/>
            <person name="Wicker T."/>
            <person name="Bharti A.K."/>
            <person name="Chapman J."/>
            <person name="Feltus F.A."/>
            <person name="Gowik U."/>
            <person name="Grigoriev I.V."/>
            <person name="Lyons E."/>
            <person name="Maher C.A."/>
            <person name="Martis M."/>
            <person name="Narechania A."/>
            <person name="Otillar R.P."/>
            <person name="Penning B.W."/>
            <person name="Salamov A.A."/>
            <person name="Wang Y."/>
            <person name="Zhang L."/>
            <person name="Carpita N.C."/>
            <person name="Freeling M."/>
            <person name="Gingle A.R."/>
            <person name="Hash C.T."/>
            <person name="Keller B."/>
            <person name="Klein P."/>
            <person name="Kresovich S."/>
            <person name="McCann M.C."/>
            <person name="Ming R."/>
            <person name="Peterson D.G."/>
            <person name="Mehboob-ur-Rahman"/>
            <person name="Ware D."/>
            <person name="Westhoff P."/>
            <person name="Mayer K.F."/>
            <person name="Messing J."/>
            <person name="Rokhsar D.S."/>
        </authorList>
    </citation>
    <scope>NUCLEOTIDE SEQUENCE [LARGE SCALE GENOMIC DNA]</scope>
    <source>
        <strain evidence="2">cv. BTx623</strain>
    </source>
</reference>
<keyword evidence="2" id="KW-1185">Reference proteome</keyword>
<dbReference type="InParanoid" id="A0A1B6QMH6"/>
<sequence length="135" mass="14410">MSYDEGLSNSELVAAETCTTLQGATRELASLYCLWAGKFAGGCSRVCVVGESGYHIHPHPARPRSQMVSCVQSTAPFSKNGHIARKSEPRARGPWLARSFLGSATAPLNSQGAPAGASRQSVVEKDLPYKDNLFV</sequence>
<organism evidence="1 2">
    <name type="scientific">Sorghum bicolor</name>
    <name type="common">Sorghum</name>
    <name type="synonym">Sorghum vulgare</name>
    <dbReference type="NCBI Taxonomy" id="4558"/>
    <lineage>
        <taxon>Eukaryota</taxon>
        <taxon>Viridiplantae</taxon>
        <taxon>Streptophyta</taxon>
        <taxon>Embryophyta</taxon>
        <taxon>Tracheophyta</taxon>
        <taxon>Spermatophyta</taxon>
        <taxon>Magnoliopsida</taxon>
        <taxon>Liliopsida</taxon>
        <taxon>Poales</taxon>
        <taxon>Poaceae</taxon>
        <taxon>PACMAD clade</taxon>
        <taxon>Panicoideae</taxon>
        <taxon>Andropogonodae</taxon>
        <taxon>Andropogoneae</taxon>
        <taxon>Sorghinae</taxon>
        <taxon>Sorghum</taxon>
    </lineage>
</organism>
<protein>
    <submittedName>
        <fullName evidence="1">Uncharacterized protein</fullName>
    </submittedName>
</protein>
<accession>A0A1B6QMH6</accession>
<reference evidence="2" key="2">
    <citation type="journal article" date="2018" name="Plant J.">
        <title>The Sorghum bicolor reference genome: improved assembly, gene annotations, a transcriptome atlas, and signatures of genome organization.</title>
        <authorList>
            <person name="McCormick R.F."/>
            <person name="Truong S.K."/>
            <person name="Sreedasyam A."/>
            <person name="Jenkins J."/>
            <person name="Shu S."/>
            <person name="Sims D."/>
            <person name="Kennedy M."/>
            <person name="Amirebrahimi M."/>
            <person name="Weers B.D."/>
            <person name="McKinley B."/>
            <person name="Mattison A."/>
            <person name="Morishige D.T."/>
            <person name="Grimwood J."/>
            <person name="Schmutz J."/>
            <person name="Mullet J.E."/>
        </authorList>
    </citation>
    <scope>NUCLEOTIDE SEQUENCE [LARGE SCALE GENOMIC DNA]</scope>
    <source>
        <strain evidence="2">cv. BTx623</strain>
    </source>
</reference>
<evidence type="ECO:0000313" key="2">
    <source>
        <dbReference type="Proteomes" id="UP000000768"/>
    </source>
</evidence>
<evidence type="ECO:0000313" key="1">
    <source>
        <dbReference type="EMBL" id="KXG39121.1"/>
    </source>
</evidence>
<gene>
    <name evidence="1" type="ORF">SORBI_3001G334800</name>
</gene>
<name>A0A1B6QMH6_SORBI</name>
<proteinExistence type="predicted"/>